<evidence type="ECO:0000256" key="1">
    <source>
        <dbReference type="ARBA" id="ARBA00009482"/>
    </source>
</evidence>
<dbReference type="SUPFAM" id="SSF101908">
    <property type="entry name" value="Putative isomerase YbhE"/>
    <property type="match status" value="1"/>
</dbReference>
<dbReference type="Proteomes" id="UP001497382">
    <property type="component" value="Unassembled WGS sequence"/>
</dbReference>
<evidence type="ECO:0000256" key="7">
    <source>
        <dbReference type="RuleBase" id="RU280818"/>
    </source>
</evidence>
<dbReference type="PROSITE" id="PS00678">
    <property type="entry name" value="WD_REPEATS_1"/>
    <property type="match status" value="1"/>
</dbReference>
<evidence type="ECO:0000256" key="6">
    <source>
        <dbReference type="PROSITE-ProRule" id="PRU00221"/>
    </source>
</evidence>
<dbReference type="FunFam" id="2.130.10.10:FF:000502">
    <property type="entry name" value="Coronin"/>
    <property type="match status" value="1"/>
</dbReference>
<evidence type="ECO:0000259" key="9">
    <source>
        <dbReference type="SMART" id="SM01166"/>
    </source>
</evidence>
<evidence type="ECO:0000256" key="8">
    <source>
        <dbReference type="SAM" id="MobiDB-lite"/>
    </source>
</evidence>
<comment type="caution">
    <text evidence="10">The sequence shown here is derived from an EMBL/GenBank/DDBJ whole genome shotgun (WGS) entry which is preliminary data.</text>
</comment>
<dbReference type="Pfam" id="PF08953">
    <property type="entry name" value="DUF1899"/>
    <property type="match status" value="1"/>
</dbReference>
<dbReference type="PANTHER" id="PTHR10856">
    <property type="entry name" value="CORONIN"/>
    <property type="match status" value="1"/>
</dbReference>
<dbReference type="EMBL" id="CAXIEN010000040">
    <property type="protein sequence ID" value="CAL1269403.1"/>
    <property type="molecule type" value="Genomic_DNA"/>
</dbReference>
<dbReference type="InterPro" id="IPR015048">
    <property type="entry name" value="DUF1899"/>
</dbReference>
<feature type="repeat" description="WD" evidence="6">
    <location>
        <begin position="169"/>
        <end position="210"/>
    </location>
</feature>
<dbReference type="InterPro" id="IPR019775">
    <property type="entry name" value="WD40_repeat_CS"/>
</dbReference>
<evidence type="ECO:0000256" key="3">
    <source>
        <dbReference type="ARBA" id="ARBA00022737"/>
    </source>
</evidence>
<dbReference type="PROSITE" id="PS50294">
    <property type="entry name" value="WD_REPEATS_REGION"/>
    <property type="match status" value="2"/>
</dbReference>
<dbReference type="SMART" id="SM01167">
    <property type="entry name" value="DUF1900"/>
    <property type="match status" value="1"/>
</dbReference>
<feature type="repeat" description="WD" evidence="6">
    <location>
        <begin position="127"/>
        <end position="169"/>
    </location>
</feature>
<evidence type="ECO:0000313" key="11">
    <source>
        <dbReference type="Proteomes" id="UP001497382"/>
    </source>
</evidence>
<dbReference type="InterPro" id="IPR001680">
    <property type="entry name" value="WD40_rpt"/>
</dbReference>
<dbReference type="GO" id="GO:0051015">
    <property type="term" value="F:actin filament binding"/>
    <property type="evidence" value="ECO:0007669"/>
    <property type="project" value="TreeGrafter"/>
</dbReference>
<evidence type="ECO:0000256" key="2">
    <source>
        <dbReference type="ARBA" id="ARBA00022574"/>
    </source>
</evidence>
<dbReference type="SMART" id="SM00320">
    <property type="entry name" value="WD40"/>
    <property type="match status" value="3"/>
</dbReference>
<dbReference type="InterPro" id="IPR015505">
    <property type="entry name" value="Coronin"/>
</dbReference>
<evidence type="ECO:0000256" key="4">
    <source>
        <dbReference type="ARBA" id="ARBA00023054"/>
    </source>
</evidence>
<evidence type="ECO:0000313" key="10">
    <source>
        <dbReference type="EMBL" id="CAL1269403.1"/>
    </source>
</evidence>
<keyword evidence="11" id="KW-1185">Reference proteome</keyword>
<feature type="domain" description="DUF1899" evidence="9">
    <location>
        <begin position="4"/>
        <end position="68"/>
    </location>
</feature>
<dbReference type="GO" id="GO:0007015">
    <property type="term" value="P:actin filament organization"/>
    <property type="evidence" value="ECO:0007669"/>
    <property type="project" value="TreeGrafter"/>
</dbReference>
<organism evidence="10 11">
    <name type="scientific">Larinioides sclopetarius</name>
    <dbReference type="NCBI Taxonomy" id="280406"/>
    <lineage>
        <taxon>Eukaryota</taxon>
        <taxon>Metazoa</taxon>
        <taxon>Ecdysozoa</taxon>
        <taxon>Arthropoda</taxon>
        <taxon>Chelicerata</taxon>
        <taxon>Arachnida</taxon>
        <taxon>Araneae</taxon>
        <taxon>Araneomorphae</taxon>
        <taxon>Entelegynae</taxon>
        <taxon>Araneoidea</taxon>
        <taxon>Araneidae</taxon>
        <taxon>Larinioides</taxon>
    </lineage>
</organism>
<reference evidence="10 11" key="1">
    <citation type="submission" date="2024-04" db="EMBL/GenBank/DDBJ databases">
        <authorList>
            <person name="Rising A."/>
            <person name="Reimegard J."/>
            <person name="Sonavane S."/>
            <person name="Akerstrom W."/>
            <person name="Nylinder S."/>
            <person name="Hedman E."/>
            <person name="Kallberg Y."/>
        </authorList>
    </citation>
    <scope>NUCLEOTIDE SEQUENCE [LARGE SCALE GENOMIC DNA]</scope>
</reference>
<dbReference type="InterPro" id="IPR015943">
    <property type="entry name" value="WD40/YVTN_repeat-like_dom_sf"/>
</dbReference>
<name>A0AAV1ZCM9_9ARAC</name>
<feature type="repeat" description="WD" evidence="6">
    <location>
        <begin position="77"/>
        <end position="119"/>
    </location>
</feature>
<accession>A0AAV1ZCM9</accession>
<keyword evidence="5" id="KW-0009">Actin-binding</keyword>
<dbReference type="SMART" id="SM01166">
    <property type="entry name" value="DUF1899"/>
    <property type="match status" value="1"/>
</dbReference>
<protein>
    <recommendedName>
        <fullName evidence="7">Coronin</fullName>
    </recommendedName>
</protein>
<dbReference type="Pfam" id="PF00400">
    <property type="entry name" value="WD40"/>
    <property type="match status" value="2"/>
</dbReference>
<sequence length="530" mass="60064">MSFRIVRSSKFRHIFAQPLKREQCYDNIRITSNSWDSSFCAINPKFLAIVIEAAGGGAFMVLPLSKTGRIEPNYPLVSGHRGPVLDIAWCPFNDNVIASGSEDGIVRVWQIPDGGLVRPQTDPIVELIGHQRRVGLILWNPVANNVLLSASADLKILIWNIGTAEILYSINHPDLIYSVSWNWEGSRIVTTCKDKKIRIYDPRNGEMEQEALGHEGAKPQKAIFLRNGLVFTTGFSRMSERQYALRSEVALSEPIVLEELDTSNGILTPIYDPDVNLLYLCAKGDSNIRYFEITDEPPFVHYINTYQSTEPQRGVGAMPKRGCDIHQCEIARQVVLLKNISLTSQIIFGLICAKVSELNSVTAPMIYFFCKFYKLHSRGFCEVLTFTVPRKSELFQDDLYPDTLADTPALSAEEWKEGKDGEPMSLKDGYKPRAQEFKLSKSKSNILDRMPSKSREKTESVPKEKLDEIMEEIRKLKGTILKQEVRIRELERKIEETKPPAPEVLPEENSKQNQVNNNHHEPVSILVDEI</sequence>
<dbReference type="AlphaFoldDB" id="A0AAV1ZCM9"/>
<dbReference type="Pfam" id="PF16300">
    <property type="entry name" value="WD40_4"/>
    <property type="match status" value="1"/>
</dbReference>
<evidence type="ECO:0000256" key="5">
    <source>
        <dbReference type="ARBA" id="ARBA00023203"/>
    </source>
</evidence>
<dbReference type="PANTHER" id="PTHR10856:SF0">
    <property type="entry name" value="CORONIN"/>
    <property type="match status" value="1"/>
</dbReference>
<dbReference type="Gene3D" id="2.130.10.10">
    <property type="entry name" value="YVTN repeat-like/Quinoprotein amine dehydrogenase"/>
    <property type="match status" value="1"/>
</dbReference>
<gene>
    <name evidence="10" type="ORF">LARSCL_LOCUS4704</name>
</gene>
<proteinExistence type="inferred from homology"/>
<keyword evidence="2 6" id="KW-0853">WD repeat</keyword>
<keyword evidence="3 7" id="KW-0677">Repeat</keyword>
<keyword evidence="4" id="KW-0175">Coiled coil</keyword>
<dbReference type="PROSITE" id="PS50082">
    <property type="entry name" value="WD_REPEATS_2"/>
    <property type="match status" value="3"/>
</dbReference>
<comment type="similarity">
    <text evidence="1 7">Belongs to the WD repeat coronin family.</text>
</comment>
<feature type="region of interest" description="Disordered" evidence="8">
    <location>
        <begin position="491"/>
        <end position="530"/>
    </location>
</feature>